<comment type="caution">
    <text evidence="2">The sequence shown here is derived from an EMBL/GenBank/DDBJ whole genome shotgun (WGS) entry which is preliminary data.</text>
</comment>
<evidence type="ECO:0000313" key="3">
    <source>
        <dbReference type="Proteomes" id="UP001209755"/>
    </source>
</evidence>
<keyword evidence="3" id="KW-1185">Reference proteome</keyword>
<evidence type="ECO:0000313" key="2">
    <source>
        <dbReference type="EMBL" id="MCW2309714.1"/>
    </source>
</evidence>
<evidence type="ECO:0000256" key="1">
    <source>
        <dbReference type="SAM" id="MobiDB-lite"/>
    </source>
</evidence>
<dbReference type="RefSeq" id="WP_264603292.1">
    <property type="nucleotide sequence ID" value="NZ_JAOQNS010000014.1"/>
</dbReference>
<gene>
    <name evidence="2" type="ORF">M2319_004073</name>
</gene>
<name>A0ABT3HH42_9HYPH</name>
<sequence length="83" mass="9245">MADDPQRFRVIKGGERPKRHRARKRGEAEVLTCYVCEQDTGVATALTIEMKQGRMVADGKPQGGSKVIYCAHCLSRGKLTRLL</sequence>
<feature type="compositionally biased region" description="Basic and acidic residues" evidence="1">
    <location>
        <begin position="1"/>
        <end position="16"/>
    </location>
</feature>
<reference evidence="3" key="1">
    <citation type="submission" date="2023-07" db="EMBL/GenBank/DDBJ databases">
        <title>Genome sequencing of Purple Non-Sulfur Bacteria from various extreme environments.</title>
        <authorList>
            <person name="Mayer M."/>
        </authorList>
    </citation>
    <scope>NUCLEOTIDE SEQUENCE [LARGE SCALE GENOMIC DNA]</scope>
    <source>
        <strain evidence="3">DSM 17935</strain>
    </source>
</reference>
<accession>A0ABT3HH42</accession>
<feature type="region of interest" description="Disordered" evidence="1">
    <location>
        <begin position="1"/>
        <end position="22"/>
    </location>
</feature>
<dbReference type="EMBL" id="JAOQNS010000014">
    <property type="protein sequence ID" value="MCW2309714.1"/>
    <property type="molecule type" value="Genomic_DNA"/>
</dbReference>
<evidence type="ECO:0008006" key="4">
    <source>
        <dbReference type="Google" id="ProtNLM"/>
    </source>
</evidence>
<protein>
    <recommendedName>
        <fullName evidence="4">DUF448 domain-containing protein</fullName>
    </recommendedName>
</protein>
<dbReference type="Proteomes" id="UP001209755">
    <property type="component" value="Unassembled WGS sequence"/>
</dbReference>
<proteinExistence type="predicted"/>
<organism evidence="2 3">
    <name type="scientific">Rhodobium gokarnense</name>
    <dbReference type="NCBI Taxonomy" id="364296"/>
    <lineage>
        <taxon>Bacteria</taxon>
        <taxon>Pseudomonadati</taxon>
        <taxon>Pseudomonadota</taxon>
        <taxon>Alphaproteobacteria</taxon>
        <taxon>Hyphomicrobiales</taxon>
        <taxon>Rhodobiaceae</taxon>
        <taxon>Rhodobium</taxon>
    </lineage>
</organism>